<dbReference type="AlphaFoldDB" id="A0A0F9D9T2"/>
<sequence length="122" mass="12457">MAVVSKVPTVATKDPPGKTLFAQSISSADVAGEELVKAAVSGKSIYITHIVAGLDGDAIVDIGDGDAGTAVDTIAFQLVSTATGVVYDIKFDNPIKLTADKAMRIDSSAACRVSLLVEGFVS</sequence>
<name>A0A0F9D9T2_9ZZZZ</name>
<gene>
    <name evidence="1" type="ORF">LCGC14_2225430</name>
</gene>
<proteinExistence type="predicted"/>
<accession>A0A0F9D9T2</accession>
<evidence type="ECO:0000313" key="1">
    <source>
        <dbReference type="EMBL" id="KKL58433.1"/>
    </source>
</evidence>
<protein>
    <submittedName>
        <fullName evidence="1">Uncharacterized protein</fullName>
    </submittedName>
</protein>
<reference evidence="1" key="1">
    <citation type="journal article" date="2015" name="Nature">
        <title>Complex archaea that bridge the gap between prokaryotes and eukaryotes.</title>
        <authorList>
            <person name="Spang A."/>
            <person name="Saw J.H."/>
            <person name="Jorgensen S.L."/>
            <person name="Zaremba-Niedzwiedzka K."/>
            <person name="Martijn J."/>
            <person name="Lind A.E."/>
            <person name="van Eijk R."/>
            <person name="Schleper C."/>
            <person name="Guy L."/>
            <person name="Ettema T.J."/>
        </authorList>
    </citation>
    <scope>NUCLEOTIDE SEQUENCE</scope>
</reference>
<organism evidence="1">
    <name type="scientific">marine sediment metagenome</name>
    <dbReference type="NCBI Taxonomy" id="412755"/>
    <lineage>
        <taxon>unclassified sequences</taxon>
        <taxon>metagenomes</taxon>
        <taxon>ecological metagenomes</taxon>
    </lineage>
</organism>
<comment type="caution">
    <text evidence="1">The sequence shown here is derived from an EMBL/GenBank/DDBJ whole genome shotgun (WGS) entry which is preliminary data.</text>
</comment>
<dbReference type="EMBL" id="LAZR01029828">
    <property type="protein sequence ID" value="KKL58433.1"/>
    <property type="molecule type" value="Genomic_DNA"/>
</dbReference>